<evidence type="ECO:0000256" key="5">
    <source>
        <dbReference type="ARBA" id="ARBA00022679"/>
    </source>
</evidence>
<protein>
    <recommendedName>
        <fullName evidence="11">Probable nicotinate-nucleotide adenylyltransferase</fullName>
        <ecNumber evidence="11">2.7.7.18</ecNumber>
    </recommendedName>
    <alternativeName>
        <fullName evidence="11">Deamido-NAD(+) diphosphorylase</fullName>
    </alternativeName>
    <alternativeName>
        <fullName evidence="11">Deamido-NAD(+) pyrophosphorylase</fullName>
    </alternativeName>
    <alternativeName>
        <fullName evidence="11">Nicotinate mononucleotide adenylyltransferase</fullName>
        <shortName evidence="11">NaMN adenylyltransferase</shortName>
    </alternativeName>
</protein>
<dbReference type="AlphaFoldDB" id="A0A1F6H3E8"/>
<evidence type="ECO:0000256" key="7">
    <source>
        <dbReference type="ARBA" id="ARBA00022741"/>
    </source>
</evidence>
<comment type="similarity">
    <text evidence="3 11">Belongs to the NadD family.</text>
</comment>
<evidence type="ECO:0000256" key="4">
    <source>
        <dbReference type="ARBA" id="ARBA00022642"/>
    </source>
</evidence>
<organism evidence="13 14">
    <name type="scientific">Candidatus Lambdaproteobacteria bacterium RIFOXYD2_FULL_56_26</name>
    <dbReference type="NCBI Taxonomy" id="1817773"/>
    <lineage>
        <taxon>Bacteria</taxon>
        <taxon>Pseudomonadati</taxon>
        <taxon>Pseudomonadota</taxon>
        <taxon>Candidatus Lambdaproteobacteria</taxon>
    </lineage>
</organism>
<sequence>MIIGLFGGSFSPVHWGHYQIAVQLLAAKAVDRIEVIPAYLNPFKQDQPPLPEPLRLAMLAATFKELGPVGINRIELERAGLSYSYETLEAFAQAYPDDRLYLILGADTFAFFHQWKRTDRILELARLLVVNRRASLPPDLTRSKALVGDKLLWMDLDLPQVSSTEIRSMSAEELKTKPWLHPKALEVWLQQPSTHK</sequence>
<dbReference type="UniPathway" id="UPA00253">
    <property type="reaction ID" value="UER00332"/>
</dbReference>
<evidence type="ECO:0000256" key="3">
    <source>
        <dbReference type="ARBA" id="ARBA00009014"/>
    </source>
</evidence>
<dbReference type="Proteomes" id="UP000177583">
    <property type="component" value="Unassembled WGS sequence"/>
</dbReference>
<gene>
    <name evidence="11" type="primary">nadD</name>
    <name evidence="13" type="ORF">A2557_07490</name>
</gene>
<dbReference type="GO" id="GO:0009435">
    <property type="term" value="P:NAD+ biosynthetic process"/>
    <property type="evidence" value="ECO:0007669"/>
    <property type="project" value="UniProtKB-UniRule"/>
</dbReference>
<dbReference type="InterPro" id="IPR014729">
    <property type="entry name" value="Rossmann-like_a/b/a_fold"/>
</dbReference>
<dbReference type="EC" id="2.7.7.18" evidence="11"/>
<keyword evidence="4 11" id="KW-0662">Pyridine nucleotide biosynthesis</keyword>
<dbReference type="InterPro" id="IPR004821">
    <property type="entry name" value="Cyt_trans-like"/>
</dbReference>
<evidence type="ECO:0000256" key="1">
    <source>
        <dbReference type="ARBA" id="ARBA00002324"/>
    </source>
</evidence>
<comment type="function">
    <text evidence="1 11">Catalyzes the reversible adenylation of nicotinate mononucleotide (NaMN) to nicotinic acid adenine dinucleotide (NaAD).</text>
</comment>
<evidence type="ECO:0000256" key="10">
    <source>
        <dbReference type="ARBA" id="ARBA00048721"/>
    </source>
</evidence>
<keyword evidence="7 11" id="KW-0547">Nucleotide-binding</keyword>
<evidence type="ECO:0000313" key="13">
    <source>
        <dbReference type="EMBL" id="OGH04820.1"/>
    </source>
</evidence>
<accession>A0A1F6H3E8</accession>
<dbReference type="PANTHER" id="PTHR39321">
    <property type="entry name" value="NICOTINATE-NUCLEOTIDE ADENYLYLTRANSFERASE-RELATED"/>
    <property type="match status" value="1"/>
</dbReference>
<keyword evidence="8 11" id="KW-0067">ATP-binding</keyword>
<dbReference type="Pfam" id="PF01467">
    <property type="entry name" value="CTP_transf_like"/>
    <property type="match status" value="1"/>
</dbReference>
<comment type="catalytic activity">
    <reaction evidence="10 11">
        <text>nicotinate beta-D-ribonucleotide + ATP + H(+) = deamido-NAD(+) + diphosphate</text>
        <dbReference type="Rhea" id="RHEA:22860"/>
        <dbReference type="ChEBI" id="CHEBI:15378"/>
        <dbReference type="ChEBI" id="CHEBI:30616"/>
        <dbReference type="ChEBI" id="CHEBI:33019"/>
        <dbReference type="ChEBI" id="CHEBI:57502"/>
        <dbReference type="ChEBI" id="CHEBI:58437"/>
        <dbReference type="EC" id="2.7.7.18"/>
    </reaction>
</comment>
<evidence type="ECO:0000256" key="11">
    <source>
        <dbReference type="HAMAP-Rule" id="MF_00244"/>
    </source>
</evidence>
<keyword evidence="6 11" id="KW-0548">Nucleotidyltransferase</keyword>
<evidence type="ECO:0000256" key="6">
    <source>
        <dbReference type="ARBA" id="ARBA00022695"/>
    </source>
</evidence>
<reference evidence="13 14" key="1">
    <citation type="journal article" date="2016" name="Nat. Commun.">
        <title>Thousands of microbial genomes shed light on interconnected biogeochemical processes in an aquifer system.</title>
        <authorList>
            <person name="Anantharaman K."/>
            <person name="Brown C.T."/>
            <person name="Hug L.A."/>
            <person name="Sharon I."/>
            <person name="Castelle C.J."/>
            <person name="Probst A.J."/>
            <person name="Thomas B.C."/>
            <person name="Singh A."/>
            <person name="Wilkins M.J."/>
            <person name="Karaoz U."/>
            <person name="Brodie E.L."/>
            <person name="Williams K.H."/>
            <person name="Hubbard S.S."/>
            <person name="Banfield J.F."/>
        </authorList>
    </citation>
    <scope>NUCLEOTIDE SEQUENCE [LARGE SCALE GENOMIC DNA]</scope>
</reference>
<keyword evidence="5 11" id="KW-0808">Transferase</keyword>
<dbReference type="EMBL" id="MFNF01000001">
    <property type="protein sequence ID" value="OGH04820.1"/>
    <property type="molecule type" value="Genomic_DNA"/>
</dbReference>
<dbReference type="InterPro" id="IPR005248">
    <property type="entry name" value="NadD/NMNAT"/>
</dbReference>
<feature type="domain" description="Cytidyltransferase-like" evidence="12">
    <location>
        <begin position="5"/>
        <end position="168"/>
    </location>
</feature>
<dbReference type="NCBIfam" id="TIGR00482">
    <property type="entry name" value="nicotinate (nicotinamide) nucleotide adenylyltransferase"/>
    <property type="match status" value="1"/>
</dbReference>
<comment type="pathway">
    <text evidence="2 11">Cofactor biosynthesis; NAD(+) biosynthesis; deamido-NAD(+) from nicotinate D-ribonucleotide: step 1/1.</text>
</comment>
<comment type="caution">
    <text evidence="13">The sequence shown here is derived from an EMBL/GenBank/DDBJ whole genome shotgun (WGS) entry which is preliminary data.</text>
</comment>
<dbReference type="SUPFAM" id="SSF52374">
    <property type="entry name" value="Nucleotidylyl transferase"/>
    <property type="match status" value="1"/>
</dbReference>
<evidence type="ECO:0000313" key="14">
    <source>
        <dbReference type="Proteomes" id="UP000177583"/>
    </source>
</evidence>
<evidence type="ECO:0000256" key="2">
    <source>
        <dbReference type="ARBA" id="ARBA00005019"/>
    </source>
</evidence>
<evidence type="ECO:0000256" key="8">
    <source>
        <dbReference type="ARBA" id="ARBA00022840"/>
    </source>
</evidence>
<dbReference type="CDD" id="cd02165">
    <property type="entry name" value="NMNAT"/>
    <property type="match status" value="1"/>
</dbReference>
<dbReference type="GO" id="GO:0005524">
    <property type="term" value="F:ATP binding"/>
    <property type="evidence" value="ECO:0007669"/>
    <property type="project" value="UniProtKB-KW"/>
</dbReference>
<dbReference type="PANTHER" id="PTHR39321:SF3">
    <property type="entry name" value="PHOSPHOPANTETHEINE ADENYLYLTRANSFERASE"/>
    <property type="match status" value="1"/>
</dbReference>
<dbReference type="Gene3D" id="3.40.50.620">
    <property type="entry name" value="HUPs"/>
    <property type="match status" value="1"/>
</dbReference>
<keyword evidence="9 11" id="KW-0520">NAD</keyword>
<dbReference type="GO" id="GO:0004515">
    <property type="term" value="F:nicotinate-nucleotide adenylyltransferase activity"/>
    <property type="evidence" value="ECO:0007669"/>
    <property type="project" value="UniProtKB-UniRule"/>
</dbReference>
<proteinExistence type="inferred from homology"/>
<dbReference type="HAMAP" id="MF_00244">
    <property type="entry name" value="NaMN_adenylyltr"/>
    <property type="match status" value="1"/>
</dbReference>
<evidence type="ECO:0000256" key="9">
    <source>
        <dbReference type="ARBA" id="ARBA00023027"/>
    </source>
</evidence>
<evidence type="ECO:0000259" key="12">
    <source>
        <dbReference type="Pfam" id="PF01467"/>
    </source>
</evidence>
<name>A0A1F6H3E8_9PROT</name>